<organism evidence="1 2">
    <name type="scientific">Nostoc cf. edaphicum LEGE 07299</name>
    <dbReference type="NCBI Taxonomy" id="2777974"/>
    <lineage>
        <taxon>Bacteria</taxon>
        <taxon>Bacillati</taxon>
        <taxon>Cyanobacteriota</taxon>
        <taxon>Cyanophyceae</taxon>
        <taxon>Nostocales</taxon>
        <taxon>Nostocaceae</taxon>
        <taxon>Nostoc</taxon>
    </lineage>
</organism>
<proteinExistence type="predicted"/>
<evidence type="ECO:0000313" key="2">
    <source>
        <dbReference type="Proteomes" id="UP000647836"/>
    </source>
</evidence>
<accession>A0ABR9U2K6</accession>
<evidence type="ECO:0000313" key="1">
    <source>
        <dbReference type="EMBL" id="MBE9106833.1"/>
    </source>
</evidence>
<reference evidence="1 2" key="1">
    <citation type="submission" date="2020-10" db="EMBL/GenBank/DDBJ databases">
        <authorList>
            <person name="Castelo-Branco R."/>
            <person name="Eusebio N."/>
            <person name="Adriana R."/>
            <person name="Vieira A."/>
            <person name="Brugerolle De Fraissinette N."/>
            <person name="Rezende De Castro R."/>
            <person name="Schneider M.P."/>
            <person name="Vasconcelos V."/>
            <person name="Leao P.N."/>
        </authorList>
    </citation>
    <scope>NUCLEOTIDE SEQUENCE [LARGE SCALE GENOMIC DNA]</scope>
    <source>
        <strain evidence="1 2">LEGE 07299</strain>
    </source>
</reference>
<comment type="caution">
    <text evidence="1">The sequence shown here is derived from an EMBL/GenBank/DDBJ whole genome shotgun (WGS) entry which is preliminary data.</text>
</comment>
<sequence length="194" mass="22511">MLSTTHIISHLSPNGEKKDSSYRLDTFEARLACGNSWEHSLAEYLKTQGLDKVYHLDQHMTHRAVYGSYKADPDNWRSRSQSKLAQNLNPKYQRDIRVIHRGKGYNIEVKSKSGIFGNHNILVGGIATRWERYKFPVHFVIAIDRATGEARVTEADRLTRETSWLRIKAEELSYGVPRHLFKPLDSWLDFIKNQ</sequence>
<dbReference type="Proteomes" id="UP000647836">
    <property type="component" value="Unassembled WGS sequence"/>
</dbReference>
<gene>
    <name evidence="1" type="ORF">IQ229_18450</name>
</gene>
<dbReference type="RefSeq" id="WP_194046194.1">
    <property type="nucleotide sequence ID" value="NZ_JADEXF010000654.1"/>
</dbReference>
<name>A0ABR9U2K6_9NOSO</name>
<protein>
    <submittedName>
        <fullName evidence="1">Uncharacterized protein</fullName>
    </submittedName>
</protein>
<keyword evidence="2" id="KW-1185">Reference proteome</keyword>
<dbReference type="EMBL" id="JADEXF010000654">
    <property type="protein sequence ID" value="MBE9106833.1"/>
    <property type="molecule type" value="Genomic_DNA"/>
</dbReference>